<dbReference type="InterPro" id="IPR013083">
    <property type="entry name" value="Znf_RING/FYVE/PHD"/>
</dbReference>
<dbReference type="Gene3D" id="3.30.40.10">
    <property type="entry name" value="Zinc/RING finger domain, C3HC4 (zinc finger)"/>
    <property type="match status" value="1"/>
</dbReference>
<evidence type="ECO:0000256" key="2">
    <source>
        <dbReference type="ARBA" id="ARBA00022771"/>
    </source>
</evidence>
<dbReference type="PANTHER" id="PTHR23327:SF51">
    <property type="entry name" value="TRANSCRIPTIONAL REGULATOR OF YEAST FORM ADHERENCE 3"/>
    <property type="match status" value="1"/>
</dbReference>
<name>A0AAD5JX80_9FUNG</name>
<proteinExistence type="predicted"/>
<dbReference type="PROSITE" id="PS50089">
    <property type="entry name" value="ZF_RING_2"/>
    <property type="match status" value="1"/>
</dbReference>
<feature type="compositionally biased region" description="Low complexity" evidence="5">
    <location>
        <begin position="35"/>
        <end position="48"/>
    </location>
</feature>
<sequence length="274" mass="30731">MANMLNKVTVALEQIRALTSHLEELHEGIRNAELTPQQQPQPQPQTQTSSGSNTLIGNTATTQQQSNQPLQLNNDQTRRIRDSFSCTICVDYFESPYTLQCGHTFCKDCVTTWFARQKSCPQCRRDIFSRPVPAYTVETQVSTIRSLLPTVAAQSSIEESTPEERERAVQEFERFLDRIFPARTNHGCIRDEQDSVDRCPSCAWELDEDGTCVNCGLEFRQATQQNRRSSSSSLSSSDEDDSEEMGGFIVSDDHSSSMNDSSDDDTGSSSSESW</sequence>
<reference evidence="7" key="1">
    <citation type="journal article" date="2022" name="IScience">
        <title>Evolution of zygomycete secretomes and the origins of terrestrial fungal ecologies.</title>
        <authorList>
            <person name="Chang Y."/>
            <person name="Wang Y."/>
            <person name="Mondo S."/>
            <person name="Ahrendt S."/>
            <person name="Andreopoulos W."/>
            <person name="Barry K."/>
            <person name="Beard J."/>
            <person name="Benny G.L."/>
            <person name="Blankenship S."/>
            <person name="Bonito G."/>
            <person name="Cuomo C."/>
            <person name="Desiro A."/>
            <person name="Gervers K.A."/>
            <person name="Hundley H."/>
            <person name="Kuo A."/>
            <person name="LaButti K."/>
            <person name="Lang B.F."/>
            <person name="Lipzen A."/>
            <person name="O'Donnell K."/>
            <person name="Pangilinan J."/>
            <person name="Reynolds N."/>
            <person name="Sandor L."/>
            <person name="Smith M.E."/>
            <person name="Tsang A."/>
            <person name="Grigoriev I.V."/>
            <person name="Stajich J.E."/>
            <person name="Spatafora J.W."/>
        </authorList>
    </citation>
    <scope>NUCLEOTIDE SEQUENCE</scope>
    <source>
        <strain evidence="7">RSA 2281</strain>
    </source>
</reference>
<feature type="compositionally biased region" description="Low complexity" evidence="5">
    <location>
        <begin position="63"/>
        <end position="74"/>
    </location>
</feature>
<dbReference type="AlphaFoldDB" id="A0AAD5JX80"/>
<evidence type="ECO:0000313" key="8">
    <source>
        <dbReference type="Proteomes" id="UP001209540"/>
    </source>
</evidence>
<dbReference type="InterPro" id="IPR017907">
    <property type="entry name" value="Znf_RING_CS"/>
</dbReference>
<evidence type="ECO:0000256" key="5">
    <source>
        <dbReference type="SAM" id="MobiDB-lite"/>
    </source>
</evidence>
<protein>
    <recommendedName>
        <fullName evidence="6">RING-type domain-containing protein</fullName>
    </recommendedName>
</protein>
<evidence type="ECO:0000256" key="4">
    <source>
        <dbReference type="PROSITE-ProRule" id="PRU00175"/>
    </source>
</evidence>
<evidence type="ECO:0000313" key="7">
    <source>
        <dbReference type="EMBL" id="KAI9245086.1"/>
    </source>
</evidence>
<feature type="region of interest" description="Disordered" evidence="5">
    <location>
        <begin position="226"/>
        <end position="274"/>
    </location>
</feature>
<dbReference type="GO" id="GO:0008270">
    <property type="term" value="F:zinc ion binding"/>
    <property type="evidence" value="ECO:0007669"/>
    <property type="project" value="UniProtKB-KW"/>
</dbReference>
<dbReference type="InterPro" id="IPR001841">
    <property type="entry name" value="Znf_RING"/>
</dbReference>
<reference evidence="7" key="2">
    <citation type="submission" date="2023-02" db="EMBL/GenBank/DDBJ databases">
        <authorList>
            <consortium name="DOE Joint Genome Institute"/>
            <person name="Mondo S.J."/>
            <person name="Chang Y."/>
            <person name="Wang Y."/>
            <person name="Ahrendt S."/>
            <person name="Andreopoulos W."/>
            <person name="Barry K."/>
            <person name="Beard J."/>
            <person name="Benny G.L."/>
            <person name="Blankenship S."/>
            <person name="Bonito G."/>
            <person name="Cuomo C."/>
            <person name="Desiro A."/>
            <person name="Gervers K.A."/>
            <person name="Hundley H."/>
            <person name="Kuo A."/>
            <person name="LaButti K."/>
            <person name="Lang B.F."/>
            <person name="Lipzen A."/>
            <person name="O'Donnell K."/>
            <person name="Pangilinan J."/>
            <person name="Reynolds N."/>
            <person name="Sandor L."/>
            <person name="Smith M.W."/>
            <person name="Tsang A."/>
            <person name="Grigoriev I.V."/>
            <person name="Stajich J.E."/>
            <person name="Spatafora J.W."/>
        </authorList>
    </citation>
    <scope>NUCLEOTIDE SEQUENCE</scope>
    <source>
        <strain evidence="7">RSA 2281</strain>
    </source>
</reference>
<dbReference type="SUPFAM" id="SSF57850">
    <property type="entry name" value="RING/U-box"/>
    <property type="match status" value="1"/>
</dbReference>
<feature type="region of interest" description="Disordered" evidence="5">
    <location>
        <begin position="34"/>
        <end position="74"/>
    </location>
</feature>
<comment type="caution">
    <text evidence="7">The sequence shown here is derived from an EMBL/GenBank/DDBJ whole genome shotgun (WGS) entry which is preliminary data.</text>
</comment>
<keyword evidence="3" id="KW-0862">Zinc</keyword>
<dbReference type="Pfam" id="PF13923">
    <property type="entry name" value="zf-C3HC4_2"/>
    <property type="match status" value="1"/>
</dbReference>
<dbReference type="PANTHER" id="PTHR23327">
    <property type="entry name" value="RING FINGER PROTEIN 127"/>
    <property type="match status" value="1"/>
</dbReference>
<dbReference type="Proteomes" id="UP001209540">
    <property type="component" value="Unassembled WGS sequence"/>
</dbReference>
<organism evidence="7 8">
    <name type="scientific">Phascolomyces articulosus</name>
    <dbReference type="NCBI Taxonomy" id="60185"/>
    <lineage>
        <taxon>Eukaryota</taxon>
        <taxon>Fungi</taxon>
        <taxon>Fungi incertae sedis</taxon>
        <taxon>Mucoromycota</taxon>
        <taxon>Mucoromycotina</taxon>
        <taxon>Mucoromycetes</taxon>
        <taxon>Mucorales</taxon>
        <taxon>Lichtheimiaceae</taxon>
        <taxon>Phascolomyces</taxon>
    </lineage>
</organism>
<keyword evidence="8" id="KW-1185">Reference proteome</keyword>
<gene>
    <name evidence="7" type="ORF">BDA99DRAFT_290645</name>
</gene>
<evidence type="ECO:0000256" key="1">
    <source>
        <dbReference type="ARBA" id="ARBA00022723"/>
    </source>
</evidence>
<feature type="domain" description="RING-type" evidence="6">
    <location>
        <begin position="86"/>
        <end position="124"/>
    </location>
</feature>
<feature type="compositionally biased region" description="Polar residues" evidence="5">
    <location>
        <begin position="49"/>
        <end position="62"/>
    </location>
</feature>
<dbReference type="EMBL" id="JAIXMP010000054">
    <property type="protein sequence ID" value="KAI9245086.1"/>
    <property type="molecule type" value="Genomic_DNA"/>
</dbReference>
<evidence type="ECO:0000259" key="6">
    <source>
        <dbReference type="PROSITE" id="PS50089"/>
    </source>
</evidence>
<dbReference type="PROSITE" id="PS00518">
    <property type="entry name" value="ZF_RING_1"/>
    <property type="match status" value="1"/>
</dbReference>
<keyword evidence="1" id="KW-0479">Metal-binding</keyword>
<evidence type="ECO:0000256" key="3">
    <source>
        <dbReference type="ARBA" id="ARBA00022833"/>
    </source>
</evidence>
<keyword evidence="2 4" id="KW-0863">Zinc-finger</keyword>
<dbReference type="SMART" id="SM00184">
    <property type="entry name" value="RING"/>
    <property type="match status" value="1"/>
</dbReference>
<accession>A0AAD5JX80</accession>